<dbReference type="EMBL" id="CABFNQ020000744">
    <property type="protein sequence ID" value="CAH0032662.1"/>
    <property type="molecule type" value="Genomic_DNA"/>
</dbReference>
<keyword evidence="2" id="KW-1185">Reference proteome</keyword>
<dbReference type="Proteomes" id="UP000696573">
    <property type="component" value="Unassembled WGS sequence"/>
</dbReference>
<dbReference type="AlphaFoldDB" id="A0A9N9VXC9"/>
<reference evidence="1" key="1">
    <citation type="submission" date="2021-10" db="EMBL/GenBank/DDBJ databases">
        <authorList>
            <person name="Piombo E."/>
        </authorList>
    </citation>
    <scope>NUCLEOTIDE SEQUENCE</scope>
</reference>
<gene>
    <name evidence="1" type="ORF">CRHIZ90672A_00002465</name>
</gene>
<proteinExistence type="predicted"/>
<sequence length="59" mass="6582">MRRVFGEDLSVCKFSTVSKAKVNVPNGQWSDEGSDVRAKFGVADGQWSDEGGDVWCRWT</sequence>
<evidence type="ECO:0000313" key="2">
    <source>
        <dbReference type="Proteomes" id="UP000696573"/>
    </source>
</evidence>
<protein>
    <submittedName>
        <fullName evidence="1">Uncharacterized protein</fullName>
    </submittedName>
</protein>
<evidence type="ECO:0000313" key="1">
    <source>
        <dbReference type="EMBL" id="CAH0032662.1"/>
    </source>
</evidence>
<comment type="caution">
    <text evidence="1">The sequence shown here is derived from an EMBL/GenBank/DDBJ whole genome shotgun (WGS) entry which is preliminary data.</text>
</comment>
<organism evidence="1 2">
    <name type="scientific">Clonostachys rhizophaga</name>
    <dbReference type="NCBI Taxonomy" id="160324"/>
    <lineage>
        <taxon>Eukaryota</taxon>
        <taxon>Fungi</taxon>
        <taxon>Dikarya</taxon>
        <taxon>Ascomycota</taxon>
        <taxon>Pezizomycotina</taxon>
        <taxon>Sordariomycetes</taxon>
        <taxon>Hypocreomycetidae</taxon>
        <taxon>Hypocreales</taxon>
        <taxon>Bionectriaceae</taxon>
        <taxon>Clonostachys</taxon>
    </lineage>
</organism>
<name>A0A9N9VXC9_9HYPO</name>
<accession>A0A9N9VXC9</accession>